<proteinExistence type="predicted"/>
<dbReference type="EMBL" id="CP025544">
    <property type="protein sequence ID" value="AXK60328.1"/>
    <property type="molecule type" value="Genomic_DNA"/>
</dbReference>
<evidence type="ECO:0008006" key="3">
    <source>
        <dbReference type="Google" id="ProtNLM"/>
    </source>
</evidence>
<evidence type="ECO:0000313" key="1">
    <source>
        <dbReference type="EMBL" id="AXK60328.1"/>
    </source>
</evidence>
<dbReference type="KEGG" id="cdes:C0J27_01000"/>
<dbReference type="Proteomes" id="UP000254834">
    <property type="component" value="Chromosome"/>
</dbReference>
<name>A0A345ZAL1_9BACT</name>
<organism evidence="1 2">
    <name type="scientific">Candidatus Chromulinivorax destructor</name>
    <dbReference type="NCBI Taxonomy" id="2066483"/>
    <lineage>
        <taxon>Bacteria</taxon>
        <taxon>Candidatus Babelota</taxon>
        <taxon>Candidatus Babeliae</taxon>
        <taxon>Candidatus Babeliales</taxon>
        <taxon>Candidatus Chromulinivoraceae</taxon>
        <taxon>Candidatus Chromulinivorax</taxon>
    </lineage>
</organism>
<evidence type="ECO:0000313" key="2">
    <source>
        <dbReference type="Proteomes" id="UP000254834"/>
    </source>
</evidence>
<sequence length="216" mass="25535">MKLLSSGSYNIAWFKLADFVSRGEKERALMMYKLLMHSIQDEAFAHQLEADILISFHDYKAIDRYMLAAHMYKQRGDYYKAIAVCEQSTTIKEDISQLTMLLDLYTLIADQTKILYTFYRYALLAIATNHFELVVDRLALYQQTHHDLFMAELYGYTFFALLFHDQYNQAIEQYLFKALQLYIQHEKHCQLSKFMAKLKVSHEILYAKAQNFLLEA</sequence>
<dbReference type="RefSeq" id="WP_115585343.1">
    <property type="nucleotide sequence ID" value="NZ_CP025544.1"/>
</dbReference>
<reference evidence="1 2" key="1">
    <citation type="submission" date="2017-12" db="EMBL/GenBank/DDBJ databases">
        <title>Chromulinavorax destructans is a abundant pathogen of dominant heterotrophic picoflagllates.</title>
        <authorList>
            <person name="Deeg C.M."/>
            <person name="Zimmer M."/>
            <person name="Suttle C.A."/>
        </authorList>
    </citation>
    <scope>NUCLEOTIDE SEQUENCE [LARGE SCALE GENOMIC DNA]</scope>
    <source>
        <strain evidence="1 2">SeV1</strain>
    </source>
</reference>
<protein>
    <recommendedName>
        <fullName evidence="3">Tetratricopeptide repeat protein</fullName>
    </recommendedName>
</protein>
<keyword evidence="2" id="KW-1185">Reference proteome</keyword>
<dbReference type="AlphaFoldDB" id="A0A345ZAL1"/>
<gene>
    <name evidence="1" type="ORF">C0J27_01000</name>
</gene>
<accession>A0A345ZAL1</accession>